<dbReference type="SUPFAM" id="SSF69118">
    <property type="entry name" value="AhpD-like"/>
    <property type="match status" value="1"/>
</dbReference>
<evidence type="ECO:0000313" key="2">
    <source>
        <dbReference type="Proteomes" id="UP000290174"/>
    </source>
</evidence>
<dbReference type="AlphaFoldDB" id="A0A4Q0QBK9"/>
<dbReference type="Gene3D" id="1.20.1290.10">
    <property type="entry name" value="AhpD-like"/>
    <property type="match status" value="1"/>
</dbReference>
<sequence length="200" mass="21876">MPVTVASSQRGDLTVRLPILDPKDLSAEQKPLYDDMRAGIKDHFKGFVNMREDGALLGPWNPWIREPRFGKPVWELVKAIASNPLLPAPVREVAILVTGSHFRSGYELYAHVLVAEQRGLSDEKLATIVAGQRPVDLTRQEAVAYDVASALVGGGVLPELTWRAAVKEFGEHGAAELSYLVGVYCMVSVTLNTFDVPVPD</sequence>
<proteinExistence type="predicted"/>
<evidence type="ECO:0000313" key="1">
    <source>
        <dbReference type="EMBL" id="RXG87404.1"/>
    </source>
</evidence>
<organism evidence="1 2">
    <name type="scientific">Bradyrhizobium zhanjiangense</name>
    <dbReference type="NCBI Taxonomy" id="1325107"/>
    <lineage>
        <taxon>Bacteria</taxon>
        <taxon>Pseudomonadati</taxon>
        <taxon>Pseudomonadota</taxon>
        <taxon>Alphaproteobacteria</taxon>
        <taxon>Hyphomicrobiales</taxon>
        <taxon>Nitrobacteraceae</taxon>
        <taxon>Bradyrhizobium</taxon>
    </lineage>
</organism>
<accession>A0A4Q0QBK9</accession>
<name>A0A4Q0QBK9_9BRAD</name>
<dbReference type="Proteomes" id="UP000290174">
    <property type="component" value="Unassembled WGS sequence"/>
</dbReference>
<comment type="caution">
    <text evidence="1">The sequence shown here is derived from an EMBL/GenBank/DDBJ whole genome shotgun (WGS) entry which is preliminary data.</text>
</comment>
<dbReference type="EMBL" id="RKMK01000041">
    <property type="protein sequence ID" value="RXG87404.1"/>
    <property type="molecule type" value="Genomic_DNA"/>
</dbReference>
<reference evidence="1 2" key="1">
    <citation type="submission" date="2018-11" db="EMBL/GenBank/DDBJ databases">
        <title>Bradyrhizobium sp. nov., isolated from effective nodules of peanut in China.</title>
        <authorList>
            <person name="Li Y."/>
        </authorList>
    </citation>
    <scope>NUCLEOTIDE SEQUENCE [LARGE SCALE GENOMIC DNA]</scope>
    <source>
        <strain evidence="1 2">CCBAU 51770</strain>
    </source>
</reference>
<gene>
    <name evidence="1" type="ORF">EAS61_31260</name>
</gene>
<protein>
    <submittedName>
        <fullName evidence="1">Carboxymuconolactone decarboxylase family protein</fullName>
    </submittedName>
</protein>
<dbReference type="InterPro" id="IPR029032">
    <property type="entry name" value="AhpD-like"/>
</dbReference>
<dbReference type="PANTHER" id="PTHR34846">
    <property type="entry name" value="4-CARBOXYMUCONOLACTONE DECARBOXYLASE FAMILY PROTEIN (AFU_ORTHOLOGUE AFUA_6G11590)"/>
    <property type="match status" value="1"/>
</dbReference>
<dbReference type="PANTHER" id="PTHR34846:SF11">
    <property type="entry name" value="4-CARBOXYMUCONOLACTONE DECARBOXYLASE FAMILY PROTEIN (AFU_ORTHOLOGUE AFUA_6G11590)"/>
    <property type="match status" value="1"/>
</dbReference>